<dbReference type="Pfam" id="PF13614">
    <property type="entry name" value="AAA_31"/>
    <property type="match status" value="1"/>
</dbReference>
<feature type="transmembrane region" description="Helical" evidence="14">
    <location>
        <begin position="257"/>
        <end position="278"/>
    </location>
</feature>
<dbReference type="InterPro" id="IPR005702">
    <property type="entry name" value="Wzc-like_C"/>
</dbReference>
<dbReference type="RefSeq" id="WP_339093909.1">
    <property type="nucleotide sequence ID" value="NZ_CP149782.1"/>
</dbReference>
<proteinExistence type="inferred from homology"/>
<dbReference type="InterPro" id="IPR003856">
    <property type="entry name" value="LPS_length_determ_N"/>
</dbReference>
<dbReference type="PANTHER" id="PTHR32309:SF31">
    <property type="entry name" value="CAPSULAR EXOPOLYSACCHARIDE FAMILY"/>
    <property type="match status" value="1"/>
</dbReference>
<evidence type="ECO:0000256" key="7">
    <source>
        <dbReference type="ARBA" id="ARBA00022741"/>
    </source>
</evidence>
<keyword evidence="7" id="KW-0547">Nucleotide-binding</keyword>
<keyword evidence="10 14" id="KW-1133">Transmembrane helix</keyword>
<comment type="subcellular location">
    <subcellularLocation>
        <location evidence="1">Cell inner membrane</location>
        <topology evidence="1">Multi-pass membrane protein</topology>
    </subcellularLocation>
</comment>
<sequence>MTARVENEQEIDVGSLWRGIRRRAPWILATTLLLGAGTYFWSSSRPEVYSASASLISSNSTNPSDSVLGGAIVKAPPLPEGAIAEALKSTQVIRPLMNSIQTSSVISTDEKARVLSDLNNELREQSLRTITLTSRVEQYGGGSGIYTLTAKARTPQAAAEIANLARTSLLKWDKQRALQNIKRAESGYRAQLAQIDQQLNNQKNETERQTLIARRANIASNLATVSILRDSITGVLSELSDAIAPLQPDSPKPVRDAILAGLLGFLLSAGVAALITLFDRTVRREEDLMALNLPVLAVIPRMRQRDVVMSGIVRAARQVGLYEAIGFLRVNLLTSFRNHPKPIIMVTSTAPGEGKSSITATLADGFATSGQRVLIVDTDLRRGTQEDVWQKFNEAGNWHQMIGSGGARNIRKALLQPTDVQVLQVAENIDLLPAGQAVTDSLSVFNQADIRGAFELWRQYYDIVLVDSAPLLALADGLIVGRAADGVILVTGFGETQMQAVQATLRRAQGIGLNLIGAVINKASVDEKEHYSYPYTSTSPKGAKA</sequence>
<dbReference type="EMBL" id="CP149782">
    <property type="protein sequence ID" value="WYF43329.1"/>
    <property type="molecule type" value="Genomic_DNA"/>
</dbReference>
<protein>
    <submittedName>
        <fullName evidence="17">AAA family ATPase</fullName>
    </submittedName>
</protein>
<feature type="domain" description="Polysaccharide chain length determinant N-terminal" evidence="15">
    <location>
        <begin position="9"/>
        <end position="97"/>
    </location>
</feature>
<evidence type="ECO:0000256" key="8">
    <source>
        <dbReference type="ARBA" id="ARBA00022777"/>
    </source>
</evidence>
<keyword evidence="4" id="KW-0997">Cell inner membrane</keyword>
<keyword evidence="6 14" id="KW-0812">Transmembrane</keyword>
<accession>A0AAU6PYG1</accession>
<dbReference type="InterPro" id="IPR027417">
    <property type="entry name" value="P-loop_NTPase"/>
</dbReference>
<feature type="domain" description="AAA" evidence="16">
    <location>
        <begin position="343"/>
        <end position="505"/>
    </location>
</feature>
<evidence type="ECO:0000256" key="6">
    <source>
        <dbReference type="ARBA" id="ARBA00022692"/>
    </source>
</evidence>
<evidence type="ECO:0000256" key="5">
    <source>
        <dbReference type="ARBA" id="ARBA00022679"/>
    </source>
</evidence>
<evidence type="ECO:0000256" key="9">
    <source>
        <dbReference type="ARBA" id="ARBA00022840"/>
    </source>
</evidence>
<dbReference type="CDD" id="cd05387">
    <property type="entry name" value="BY-kinase"/>
    <property type="match status" value="1"/>
</dbReference>
<organism evidence="17">
    <name type="scientific">Deinococcus sp. VB142</name>
    <dbReference type="NCBI Taxonomy" id="3112952"/>
    <lineage>
        <taxon>Bacteria</taxon>
        <taxon>Thermotogati</taxon>
        <taxon>Deinococcota</taxon>
        <taxon>Deinococci</taxon>
        <taxon>Deinococcales</taxon>
        <taxon>Deinococcaceae</taxon>
        <taxon>Deinococcus</taxon>
    </lineage>
</organism>
<evidence type="ECO:0000256" key="4">
    <source>
        <dbReference type="ARBA" id="ARBA00022519"/>
    </source>
</evidence>
<comment type="similarity">
    <text evidence="2">Belongs to the etk/wzc family.</text>
</comment>
<evidence type="ECO:0000256" key="3">
    <source>
        <dbReference type="ARBA" id="ARBA00022475"/>
    </source>
</evidence>
<keyword evidence="5" id="KW-0808">Transferase</keyword>
<dbReference type="InterPro" id="IPR025669">
    <property type="entry name" value="AAA_dom"/>
</dbReference>
<evidence type="ECO:0000256" key="2">
    <source>
        <dbReference type="ARBA" id="ARBA00008883"/>
    </source>
</evidence>
<keyword evidence="9" id="KW-0067">ATP-binding</keyword>
<comment type="catalytic activity">
    <reaction evidence="13">
        <text>L-tyrosyl-[protein] + ATP = O-phospho-L-tyrosyl-[protein] + ADP + H(+)</text>
        <dbReference type="Rhea" id="RHEA:10596"/>
        <dbReference type="Rhea" id="RHEA-COMP:10136"/>
        <dbReference type="Rhea" id="RHEA-COMP:20101"/>
        <dbReference type="ChEBI" id="CHEBI:15378"/>
        <dbReference type="ChEBI" id="CHEBI:30616"/>
        <dbReference type="ChEBI" id="CHEBI:46858"/>
        <dbReference type="ChEBI" id="CHEBI:61978"/>
        <dbReference type="ChEBI" id="CHEBI:456216"/>
    </reaction>
</comment>
<keyword evidence="3" id="KW-1003">Cell membrane</keyword>
<dbReference type="Pfam" id="PF02706">
    <property type="entry name" value="Wzz"/>
    <property type="match status" value="1"/>
</dbReference>
<evidence type="ECO:0000256" key="13">
    <source>
        <dbReference type="ARBA" id="ARBA00053015"/>
    </source>
</evidence>
<evidence type="ECO:0000259" key="16">
    <source>
        <dbReference type="Pfam" id="PF13614"/>
    </source>
</evidence>
<name>A0AAU6PYG1_9DEIO</name>
<reference evidence="17" key="1">
    <citation type="submission" date="2024-03" db="EMBL/GenBank/DDBJ databases">
        <title>Deinococcus weizhi sp. nov., isolated from human skin.</title>
        <authorList>
            <person name="Wei Z."/>
            <person name="Tian F."/>
            <person name="Yang C."/>
            <person name="Xin L.T."/>
            <person name="Wen Z.J."/>
            <person name="Lan K.C."/>
            <person name="Yu L."/>
            <person name="Zhe W."/>
            <person name="Dan F.D."/>
            <person name="Jun W."/>
            <person name="Rui Z."/>
            <person name="Yong X.J."/>
            <person name="Ting Y."/>
            <person name="Wei X."/>
            <person name="Xu Z.G."/>
            <person name="Xin Z."/>
            <person name="Dong F.G."/>
            <person name="Ni X.M."/>
            <person name="Zheng M.G."/>
            <person name="Chun Y."/>
            <person name="Qian W.X."/>
        </authorList>
    </citation>
    <scope>NUCLEOTIDE SEQUENCE</scope>
    <source>
        <strain evidence="17">VB142</strain>
    </source>
</reference>
<keyword evidence="8" id="KW-0418">Kinase</keyword>
<evidence type="ECO:0000256" key="11">
    <source>
        <dbReference type="ARBA" id="ARBA00023136"/>
    </source>
</evidence>
<keyword evidence="11 14" id="KW-0472">Membrane</keyword>
<dbReference type="SUPFAM" id="SSF52540">
    <property type="entry name" value="P-loop containing nucleoside triphosphate hydrolases"/>
    <property type="match status" value="1"/>
</dbReference>
<dbReference type="GO" id="GO:0005886">
    <property type="term" value="C:plasma membrane"/>
    <property type="evidence" value="ECO:0007669"/>
    <property type="project" value="UniProtKB-SubCell"/>
</dbReference>
<gene>
    <name evidence="17" type="ORF">WDJ50_07765</name>
</gene>
<keyword evidence="12" id="KW-0829">Tyrosine-protein kinase</keyword>
<evidence type="ECO:0000256" key="1">
    <source>
        <dbReference type="ARBA" id="ARBA00004429"/>
    </source>
</evidence>
<evidence type="ECO:0000256" key="12">
    <source>
        <dbReference type="ARBA" id="ARBA00023137"/>
    </source>
</evidence>
<dbReference type="PANTHER" id="PTHR32309">
    <property type="entry name" value="TYROSINE-PROTEIN KINASE"/>
    <property type="match status" value="1"/>
</dbReference>
<evidence type="ECO:0000256" key="14">
    <source>
        <dbReference type="SAM" id="Phobius"/>
    </source>
</evidence>
<dbReference type="Gene3D" id="3.40.50.300">
    <property type="entry name" value="P-loop containing nucleotide triphosphate hydrolases"/>
    <property type="match status" value="1"/>
</dbReference>
<evidence type="ECO:0000259" key="15">
    <source>
        <dbReference type="Pfam" id="PF02706"/>
    </source>
</evidence>
<dbReference type="InterPro" id="IPR050445">
    <property type="entry name" value="Bact_polysacc_biosynth/exp"/>
</dbReference>
<dbReference type="AlphaFoldDB" id="A0AAU6PYG1"/>
<evidence type="ECO:0000313" key="17">
    <source>
        <dbReference type="EMBL" id="WYF43329.1"/>
    </source>
</evidence>
<evidence type="ECO:0000256" key="10">
    <source>
        <dbReference type="ARBA" id="ARBA00022989"/>
    </source>
</evidence>